<dbReference type="Gene3D" id="1.20.58.220">
    <property type="entry name" value="Phosphate transport system protein phou homolog 2, domain 2"/>
    <property type="match status" value="1"/>
</dbReference>
<dbReference type="RefSeq" id="WP_182166357.1">
    <property type="nucleotide sequence ID" value="NZ_JACFXV010000061.1"/>
</dbReference>
<evidence type="ECO:0000256" key="5">
    <source>
        <dbReference type="ARBA" id="ARBA00023136"/>
    </source>
</evidence>
<dbReference type="PANTHER" id="PTHR10010">
    <property type="entry name" value="SOLUTE CARRIER FAMILY 34 SODIUM PHOSPHATE , MEMBER 2-RELATED"/>
    <property type="match status" value="1"/>
</dbReference>
<accession>A0A839AEZ6</accession>
<name>A0A839AEZ6_9HYPH</name>
<dbReference type="GO" id="GO:0044341">
    <property type="term" value="P:sodium-dependent phosphate transport"/>
    <property type="evidence" value="ECO:0007669"/>
    <property type="project" value="InterPro"/>
</dbReference>
<proteinExistence type="predicted"/>
<dbReference type="EMBL" id="JACFXV010000061">
    <property type="protein sequence ID" value="MBA5778273.1"/>
    <property type="molecule type" value="Genomic_DNA"/>
</dbReference>
<evidence type="ECO:0000313" key="8">
    <source>
        <dbReference type="Proteomes" id="UP000541109"/>
    </source>
</evidence>
<feature type="transmembrane region" description="Helical" evidence="6">
    <location>
        <begin position="211"/>
        <end position="231"/>
    </location>
</feature>
<feature type="transmembrane region" description="Helical" evidence="6">
    <location>
        <begin position="243"/>
        <end position="263"/>
    </location>
</feature>
<dbReference type="Proteomes" id="UP000541109">
    <property type="component" value="Unassembled WGS sequence"/>
</dbReference>
<evidence type="ECO:0000313" key="7">
    <source>
        <dbReference type="EMBL" id="MBA5778273.1"/>
    </source>
</evidence>
<feature type="transmembrane region" description="Helical" evidence="6">
    <location>
        <begin position="283"/>
        <end position="304"/>
    </location>
</feature>
<evidence type="ECO:0000256" key="2">
    <source>
        <dbReference type="ARBA" id="ARBA00022475"/>
    </source>
</evidence>
<dbReference type="AlphaFoldDB" id="A0A839AEZ6"/>
<feature type="transmembrane region" description="Helical" evidence="6">
    <location>
        <begin position="6"/>
        <end position="24"/>
    </location>
</feature>
<comment type="caution">
    <text evidence="7">The sequence shown here is derived from an EMBL/GenBank/DDBJ whole genome shotgun (WGS) entry which is preliminary data.</text>
</comment>
<dbReference type="GO" id="GO:0005886">
    <property type="term" value="C:plasma membrane"/>
    <property type="evidence" value="ECO:0007669"/>
    <property type="project" value="UniProtKB-SubCell"/>
</dbReference>
<evidence type="ECO:0000256" key="1">
    <source>
        <dbReference type="ARBA" id="ARBA00004651"/>
    </source>
</evidence>
<dbReference type="Pfam" id="PF02690">
    <property type="entry name" value="Na_Pi_cotrans"/>
    <property type="match status" value="1"/>
</dbReference>
<comment type="subcellular location">
    <subcellularLocation>
        <location evidence="1">Cell membrane</location>
        <topology evidence="1">Multi-pass membrane protein</topology>
    </subcellularLocation>
</comment>
<feature type="transmembrane region" description="Helical" evidence="6">
    <location>
        <begin position="44"/>
        <end position="61"/>
    </location>
</feature>
<keyword evidence="4 6" id="KW-1133">Transmembrane helix</keyword>
<evidence type="ECO:0000256" key="3">
    <source>
        <dbReference type="ARBA" id="ARBA00022692"/>
    </source>
</evidence>
<keyword evidence="8" id="KW-1185">Reference proteome</keyword>
<dbReference type="SUPFAM" id="SSF109755">
    <property type="entry name" value="PhoU-like"/>
    <property type="match status" value="1"/>
</dbReference>
<protein>
    <submittedName>
        <fullName evidence="7">Na/Pi cotransporter family protein</fullName>
    </submittedName>
</protein>
<evidence type="ECO:0000256" key="6">
    <source>
        <dbReference type="SAM" id="Phobius"/>
    </source>
</evidence>
<feature type="transmembrane region" description="Helical" evidence="6">
    <location>
        <begin position="134"/>
        <end position="153"/>
    </location>
</feature>
<dbReference type="NCBIfam" id="NF037997">
    <property type="entry name" value="Na_Pi_symport"/>
    <property type="match status" value="1"/>
</dbReference>
<gene>
    <name evidence="7" type="ORF">H2509_14180</name>
</gene>
<feature type="transmembrane region" description="Helical" evidence="6">
    <location>
        <begin position="174"/>
        <end position="199"/>
    </location>
</feature>
<sequence>MSGSVIFLNLAGAVALLLWATRMVRTGVERAYGAALKTRLRQALTNGFAAALAGAGLAIAMQSATAVALIIAGFVAGGYVGSGIGIAALLGADFGSALVTRLLRIDLSLLVPVLFLLGTIAFRASEARMWRQAGRIMIGIGLLLLSLELIGHASEPLRDSQILPLVLNYLSRDWISAFLLAGIMAWLFHSSIAAVLLVASLTDRGLIPPVLIVPLVLGINFGGAMIAAYLTRGMDRTARVVPLGNVLIRGFGAVAALLLQIVVQFDASWLAGNPGDAVVMAHIAFNGAIALIGIPLAGFIPGFLDRLLPPPRSDGELVKKRVTALNEADLANPTLALGDAARELLAMCERIDVMLQRVFEFFHQPRGADIDALSKLDDEVDEIHAGIKFYLARIPEEDLDNASMGRLNDILGAAIKLEQVADIIAQNLVAKVRKKEDRKISFSEQGWRELSEIHAEVLKNARLTFNVLVSGDLETARELVHQKEAMRQLVQKSEARHLERLREGLSTSRETSAIHIDTIRDLKEINSLLVSIAYPVLEEAGMLRKNRLV</sequence>
<reference evidence="7 8" key="1">
    <citation type="submission" date="2020-07" db="EMBL/GenBank/DDBJ databases">
        <title>Stappia sp., F7233, whole genome shotgun sequencing project.</title>
        <authorList>
            <person name="Jiang S."/>
            <person name="Liu Z.W."/>
            <person name="Du Z.J."/>
        </authorList>
    </citation>
    <scope>NUCLEOTIDE SEQUENCE [LARGE SCALE GENOMIC DNA]</scope>
    <source>
        <strain evidence="7 8">F7233</strain>
    </source>
</reference>
<keyword evidence="3 6" id="KW-0812">Transmembrane</keyword>
<dbReference type="InterPro" id="IPR038078">
    <property type="entry name" value="PhoU-like_sf"/>
</dbReference>
<feature type="transmembrane region" description="Helical" evidence="6">
    <location>
        <begin position="102"/>
        <end position="122"/>
    </location>
</feature>
<dbReference type="InterPro" id="IPR003841">
    <property type="entry name" value="Na/Pi_transpt"/>
</dbReference>
<keyword evidence="2" id="KW-1003">Cell membrane</keyword>
<organism evidence="7 8">
    <name type="scientific">Stappia albiluteola</name>
    <dbReference type="NCBI Taxonomy" id="2758565"/>
    <lineage>
        <taxon>Bacteria</taxon>
        <taxon>Pseudomonadati</taxon>
        <taxon>Pseudomonadota</taxon>
        <taxon>Alphaproteobacteria</taxon>
        <taxon>Hyphomicrobiales</taxon>
        <taxon>Stappiaceae</taxon>
        <taxon>Stappia</taxon>
    </lineage>
</organism>
<evidence type="ECO:0000256" key="4">
    <source>
        <dbReference type="ARBA" id="ARBA00022989"/>
    </source>
</evidence>
<feature type="transmembrane region" description="Helical" evidence="6">
    <location>
        <begin position="67"/>
        <end position="90"/>
    </location>
</feature>
<dbReference type="PANTHER" id="PTHR10010:SF46">
    <property type="entry name" value="SODIUM-DEPENDENT PHOSPHATE TRANSPORT PROTEIN 2B"/>
    <property type="match status" value="1"/>
</dbReference>
<keyword evidence="5 6" id="KW-0472">Membrane</keyword>
<dbReference type="GO" id="GO:0005436">
    <property type="term" value="F:sodium:phosphate symporter activity"/>
    <property type="evidence" value="ECO:0007669"/>
    <property type="project" value="InterPro"/>
</dbReference>